<reference evidence="1 2" key="1">
    <citation type="submission" date="2015-02" db="EMBL/GenBank/DDBJ databases">
        <title>Draft genome of a novel marine cyanobacterium (Chroococcales) isolated from South Atlantic Ocean.</title>
        <authorList>
            <person name="Rigonato J."/>
            <person name="Alvarenga D.O."/>
            <person name="Branco L.H."/>
            <person name="Varani A.M."/>
            <person name="Brandini F.P."/>
            <person name="Fiore M.F."/>
        </authorList>
    </citation>
    <scope>NUCLEOTIDE SEQUENCE [LARGE SCALE GENOMIC DNA]</scope>
    <source>
        <strain evidence="1 2">CENA595</strain>
    </source>
</reference>
<comment type="caution">
    <text evidence="1">The sequence shown here is derived from an EMBL/GenBank/DDBJ whole genome shotgun (WGS) entry which is preliminary data.</text>
</comment>
<evidence type="ECO:0000313" key="1">
    <source>
        <dbReference type="EMBL" id="KJH70298.1"/>
    </source>
</evidence>
<accession>A0A0D8ZNB1</accession>
<gene>
    <name evidence="1" type="ORF">UH38_19285</name>
</gene>
<dbReference type="EMBL" id="JYON01000025">
    <property type="protein sequence ID" value="KJH70298.1"/>
    <property type="molecule type" value="Genomic_DNA"/>
</dbReference>
<dbReference type="Proteomes" id="UP000032452">
    <property type="component" value="Unassembled WGS sequence"/>
</dbReference>
<organism evidence="1 2">
    <name type="scientific">Aliterella atlantica CENA595</name>
    <dbReference type="NCBI Taxonomy" id="1618023"/>
    <lineage>
        <taxon>Bacteria</taxon>
        <taxon>Bacillati</taxon>
        <taxon>Cyanobacteriota</taxon>
        <taxon>Cyanophyceae</taxon>
        <taxon>Chroococcidiopsidales</taxon>
        <taxon>Aliterellaceae</taxon>
        <taxon>Aliterella</taxon>
    </lineage>
</organism>
<proteinExistence type="predicted"/>
<protein>
    <submittedName>
        <fullName evidence="1">Uncharacterized protein</fullName>
    </submittedName>
</protein>
<evidence type="ECO:0000313" key="2">
    <source>
        <dbReference type="Proteomes" id="UP000032452"/>
    </source>
</evidence>
<keyword evidence="2" id="KW-1185">Reference proteome</keyword>
<name>A0A0D8ZNB1_9CYAN</name>
<dbReference type="AlphaFoldDB" id="A0A0D8ZNB1"/>
<sequence length="78" mass="9098">MENLAVREYRCTRNASYSHDCIGHDDLTARQGYYIQASSAEEAWEKMAARFPEETKEGFTVQEWEGFDVVIEEVKRDC</sequence>